<dbReference type="FunFam" id="1.10.287.70:FF:000009">
    <property type="entry name" value="Voltage-dependent L-type calcium channel subunit alpha"/>
    <property type="match status" value="1"/>
</dbReference>
<dbReference type="PRINTS" id="PR01630">
    <property type="entry name" value="LVDCCALPHA1"/>
</dbReference>
<feature type="transmembrane region" description="Helical" evidence="21">
    <location>
        <begin position="1161"/>
        <end position="1179"/>
    </location>
</feature>
<feature type="glycosylation site" description="N-linked (GlcNAc...) asparagine" evidence="18">
    <location>
        <position position="264"/>
    </location>
</feature>
<evidence type="ECO:0000256" key="1">
    <source>
        <dbReference type="ARBA" id="ARBA00004141"/>
    </source>
</evidence>
<accession>A0A6J2Q0E5</accession>
<keyword evidence="14" id="KW-1015">Disulfide bond</keyword>
<feature type="transmembrane region" description="Helical" evidence="21">
    <location>
        <begin position="1119"/>
        <end position="1141"/>
    </location>
</feature>
<dbReference type="Gene3D" id="6.10.250.2500">
    <property type="match status" value="1"/>
</dbReference>
<dbReference type="SMART" id="SM01062">
    <property type="entry name" value="Ca_chan_IQ"/>
    <property type="match status" value="1"/>
</dbReference>
<evidence type="ECO:0000256" key="13">
    <source>
        <dbReference type="ARBA" id="ARBA00023136"/>
    </source>
</evidence>
<dbReference type="SUPFAM" id="SSF81324">
    <property type="entry name" value="Voltage-gated potassium channels"/>
    <property type="match status" value="4"/>
</dbReference>
<dbReference type="InterPro" id="IPR005446">
    <property type="entry name" value="VDCC_L_a1su"/>
</dbReference>
<dbReference type="FunCoup" id="A0A6J2Q0E5">
    <property type="interactions" value="309"/>
</dbReference>
<feature type="transmembrane region" description="Helical" evidence="21">
    <location>
        <begin position="439"/>
        <end position="456"/>
    </location>
</feature>
<feature type="transmembrane region" description="Helical" evidence="21">
    <location>
        <begin position="1283"/>
        <end position="1302"/>
    </location>
</feature>
<evidence type="ECO:0000256" key="8">
    <source>
        <dbReference type="ARBA" id="ARBA00022737"/>
    </source>
</evidence>
<feature type="transmembrane region" description="Helical" evidence="21">
    <location>
        <begin position="1370"/>
        <end position="1394"/>
    </location>
</feature>
<feature type="transmembrane region" description="Helical" evidence="21">
    <location>
        <begin position="285"/>
        <end position="306"/>
    </location>
</feature>
<dbReference type="InterPro" id="IPR005821">
    <property type="entry name" value="Ion_trans_dom"/>
</dbReference>
<dbReference type="GO" id="GO:0098703">
    <property type="term" value="P:calcium ion import across plasma membrane"/>
    <property type="evidence" value="ECO:0007669"/>
    <property type="project" value="TreeGrafter"/>
</dbReference>
<dbReference type="FunFam" id="1.20.120.350:FF:000040">
    <property type="entry name" value="Voltage-dependent L-type calcium channel subunit alpha"/>
    <property type="match status" value="1"/>
</dbReference>
<organism evidence="23 24">
    <name type="scientific">Cottoperca gobio</name>
    <name type="common">Frogmouth</name>
    <name type="synonym">Aphritis gobio</name>
    <dbReference type="NCBI Taxonomy" id="56716"/>
    <lineage>
        <taxon>Eukaryota</taxon>
        <taxon>Metazoa</taxon>
        <taxon>Chordata</taxon>
        <taxon>Craniata</taxon>
        <taxon>Vertebrata</taxon>
        <taxon>Euteleostomi</taxon>
        <taxon>Actinopterygii</taxon>
        <taxon>Neopterygii</taxon>
        <taxon>Teleostei</taxon>
        <taxon>Neoteleostei</taxon>
        <taxon>Acanthomorphata</taxon>
        <taxon>Eupercaria</taxon>
        <taxon>Perciformes</taxon>
        <taxon>Notothenioidei</taxon>
        <taxon>Bovichtidae</taxon>
        <taxon>Cottoperca</taxon>
    </lineage>
</organism>
<dbReference type="PANTHER" id="PTHR45628">
    <property type="entry name" value="VOLTAGE-DEPENDENT CALCIUM CHANNEL TYPE A SUBUNIT ALPHA-1"/>
    <property type="match status" value="1"/>
</dbReference>
<dbReference type="PANTHER" id="PTHR45628:SF9">
    <property type="entry name" value="VOLTAGE-DEPENDENT L-TYPE CALCIUM CHANNEL SUBUNIT ALPHA-1S"/>
    <property type="match status" value="1"/>
</dbReference>
<feature type="transmembrane region" description="Helical" evidence="21">
    <location>
        <begin position="838"/>
        <end position="857"/>
    </location>
</feature>
<evidence type="ECO:0000313" key="23">
    <source>
        <dbReference type="Proteomes" id="UP000504630"/>
    </source>
</evidence>
<dbReference type="InterPro" id="IPR031649">
    <property type="entry name" value="GPHH_dom"/>
</dbReference>
<dbReference type="InterPro" id="IPR002048">
    <property type="entry name" value="EF_hand_dom"/>
</dbReference>
<feature type="domain" description="EF-hand" evidence="22">
    <location>
        <begin position="1410"/>
        <end position="1445"/>
    </location>
</feature>
<evidence type="ECO:0000256" key="4">
    <source>
        <dbReference type="ARBA" id="ARBA00022568"/>
    </source>
</evidence>
<evidence type="ECO:0000256" key="10">
    <source>
        <dbReference type="ARBA" id="ARBA00022882"/>
    </source>
</evidence>
<keyword evidence="6 21" id="KW-0812">Transmembrane</keyword>
<dbReference type="FunFam" id="1.10.287.70:FF:000021">
    <property type="entry name" value="Voltage-dependent L-type calcium channel subunit alpha"/>
    <property type="match status" value="1"/>
</dbReference>
<dbReference type="InterPro" id="IPR014873">
    <property type="entry name" value="VDCC_a1su_IQ"/>
</dbReference>
<reference evidence="24" key="1">
    <citation type="submission" date="2025-08" db="UniProtKB">
        <authorList>
            <consortium name="RefSeq"/>
        </authorList>
    </citation>
    <scope>IDENTIFICATION</scope>
</reference>
<dbReference type="Gene3D" id="1.20.120.350">
    <property type="entry name" value="Voltage-gated potassium channels. Chain C"/>
    <property type="match status" value="4"/>
</dbReference>
<feature type="transmembrane region" description="Helical" evidence="21">
    <location>
        <begin position="134"/>
        <end position="152"/>
    </location>
</feature>
<evidence type="ECO:0000313" key="24">
    <source>
        <dbReference type="RefSeq" id="XP_029291131.1"/>
    </source>
</evidence>
<evidence type="ECO:0000256" key="20">
    <source>
        <dbReference type="SAM" id="MobiDB-lite"/>
    </source>
</evidence>
<dbReference type="GeneID" id="115010609"/>
<dbReference type="InterPro" id="IPR005450">
    <property type="entry name" value="VDCC_L_a1ssu"/>
</dbReference>
<dbReference type="RefSeq" id="XP_029291131.1">
    <property type="nucleotide sequence ID" value="XM_029435271.1"/>
</dbReference>
<dbReference type="Proteomes" id="UP000504630">
    <property type="component" value="Chromosome 7"/>
</dbReference>
<feature type="binding site" evidence="17">
    <location>
        <position position="299"/>
    </location>
    <ligand>
        <name>Ca(2+)</name>
        <dbReference type="ChEBI" id="CHEBI:29108"/>
    </ligand>
</feature>
<feature type="compositionally biased region" description="Acidic residues" evidence="20">
    <location>
        <begin position="749"/>
        <end position="758"/>
    </location>
</feature>
<feature type="transmembrane region" description="Helical" evidence="21">
    <location>
        <begin position="318"/>
        <end position="340"/>
    </location>
</feature>
<keyword evidence="4 19" id="KW-0109">Calcium transport</keyword>
<evidence type="ECO:0000256" key="21">
    <source>
        <dbReference type="SAM" id="Phobius"/>
    </source>
</evidence>
<evidence type="ECO:0000256" key="14">
    <source>
        <dbReference type="ARBA" id="ARBA00023157"/>
    </source>
</evidence>
<dbReference type="FunFam" id="1.10.287.70:FF:000007">
    <property type="entry name" value="Voltage-dependent L-type calcium channel subunit alpha"/>
    <property type="match status" value="1"/>
</dbReference>
<gene>
    <name evidence="24" type="primary">cacna1sb</name>
</gene>
<evidence type="ECO:0000256" key="15">
    <source>
        <dbReference type="ARBA" id="ARBA00023180"/>
    </source>
</evidence>
<keyword evidence="9 17" id="KW-0106">Calcium</keyword>
<evidence type="ECO:0000256" key="5">
    <source>
        <dbReference type="ARBA" id="ARBA00022673"/>
    </source>
</evidence>
<feature type="region of interest" description="Disordered" evidence="20">
    <location>
        <begin position="741"/>
        <end position="767"/>
    </location>
</feature>
<dbReference type="PRINTS" id="PR01634">
    <property type="entry name" value="LVDCCALPHA1S"/>
</dbReference>
<keyword evidence="23" id="KW-1185">Reference proteome</keyword>
<evidence type="ECO:0000256" key="19">
    <source>
        <dbReference type="RuleBase" id="RU003808"/>
    </source>
</evidence>
<dbReference type="InParanoid" id="A0A6J2Q0E5"/>
<evidence type="ECO:0000256" key="12">
    <source>
        <dbReference type="ARBA" id="ARBA00023065"/>
    </source>
</evidence>
<evidence type="ECO:0000256" key="3">
    <source>
        <dbReference type="ARBA" id="ARBA00022553"/>
    </source>
</evidence>
<evidence type="ECO:0000256" key="6">
    <source>
        <dbReference type="ARBA" id="ARBA00022692"/>
    </source>
</evidence>
<dbReference type="InterPro" id="IPR002077">
    <property type="entry name" value="VDCCAlpha1"/>
</dbReference>
<evidence type="ECO:0000256" key="2">
    <source>
        <dbReference type="ARBA" id="ARBA00022448"/>
    </source>
</evidence>
<keyword evidence="13 21" id="KW-0472">Membrane</keyword>
<dbReference type="Gene3D" id="6.10.250.2180">
    <property type="match status" value="1"/>
</dbReference>
<dbReference type="OrthoDB" id="431720at2759"/>
<keyword evidence="3" id="KW-0597">Phosphoprotein</keyword>
<dbReference type="CTD" id="405791"/>
<keyword evidence="16" id="KW-0407">Ion channel</keyword>
<evidence type="ECO:0000256" key="11">
    <source>
        <dbReference type="ARBA" id="ARBA00022989"/>
    </source>
</evidence>
<keyword evidence="12" id="KW-0406">Ion transport</keyword>
<dbReference type="FunFam" id="1.20.120.350:FF:000010">
    <property type="entry name" value="Voltage-dependent L-type calcium channel subunit alpha"/>
    <property type="match status" value="1"/>
</dbReference>
<protein>
    <recommendedName>
        <fullName evidence="19">Voltage-dependent L-type calcium channel subunit alpha</fullName>
    </recommendedName>
</protein>
<comment type="function">
    <text evidence="19">Voltage-sensitive calcium channels (VSCC) mediate the entry of calcium ions into excitable cells and are also involved in a variety of calcium-dependent processes, including muscle contraction, hormone or neurotransmitter release, gene expression, cell motility, cell division and cell death.</text>
</comment>
<feature type="transmembrane region" description="Helical" evidence="21">
    <location>
        <begin position="203"/>
        <end position="225"/>
    </location>
</feature>
<feature type="transmembrane region" description="Helical" evidence="21">
    <location>
        <begin position="1051"/>
        <end position="1076"/>
    </location>
</feature>
<dbReference type="FunFam" id="1.20.120.350:FF:000001">
    <property type="entry name" value="Voltage-dependent L-type calcium channel subunit alpha"/>
    <property type="match status" value="1"/>
</dbReference>
<dbReference type="PRINTS" id="PR00167">
    <property type="entry name" value="CACHANNEL"/>
</dbReference>
<evidence type="ECO:0000256" key="18">
    <source>
        <dbReference type="PIRSR" id="PIRSR602077-3"/>
    </source>
</evidence>
<feature type="transmembrane region" description="Helical" evidence="21">
    <location>
        <begin position="803"/>
        <end position="826"/>
    </location>
</feature>
<proteinExistence type="inferred from homology"/>
<name>A0A6J2Q0E5_COTGO</name>
<keyword evidence="7 17" id="KW-0479">Metal-binding</keyword>
<dbReference type="Pfam" id="PF00520">
    <property type="entry name" value="Ion_trans"/>
    <property type="match status" value="4"/>
</dbReference>
<feature type="region of interest" description="Disordered" evidence="20">
    <location>
        <begin position="1788"/>
        <end position="1838"/>
    </location>
</feature>
<keyword evidence="5 19" id="KW-0107">Calcium channel</keyword>
<feature type="transmembrane region" description="Helical" evidence="21">
    <location>
        <begin position="62"/>
        <end position="81"/>
    </location>
</feature>
<keyword evidence="15 18" id="KW-0325">Glycoprotein</keyword>
<evidence type="ECO:0000256" key="9">
    <source>
        <dbReference type="ARBA" id="ARBA00022837"/>
    </source>
</evidence>
<dbReference type="Pfam" id="PF16905">
    <property type="entry name" value="GPHH"/>
    <property type="match status" value="1"/>
</dbReference>
<evidence type="ECO:0000256" key="16">
    <source>
        <dbReference type="ARBA" id="ARBA00023303"/>
    </source>
</evidence>
<dbReference type="Pfam" id="PF08763">
    <property type="entry name" value="Ca_chan_IQ"/>
    <property type="match status" value="1"/>
</dbReference>
<feature type="transmembrane region" description="Helical" evidence="21">
    <location>
        <begin position="562"/>
        <end position="588"/>
    </location>
</feature>
<dbReference type="Gene3D" id="1.10.287.70">
    <property type="match status" value="4"/>
</dbReference>
<feature type="transmembrane region" description="Helical" evidence="21">
    <location>
        <begin position="636"/>
        <end position="659"/>
    </location>
</feature>
<dbReference type="PROSITE" id="PS50222">
    <property type="entry name" value="EF_HAND_2"/>
    <property type="match status" value="1"/>
</dbReference>
<feature type="binding site" evidence="17">
    <location>
        <position position="1022"/>
    </location>
    <ligand>
        <name>Ca(2+)</name>
        <dbReference type="ChEBI" id="CHEBI:29108"/>
    </ligand>
</feature>
<feature type="region of interest" description="Disordered" evidence="20">
    <location>
        <begin position="1633"/>
        <end position="1658"/>
    </location>
</feature>
<evidence type="ECO:0000256" key="7">
    <source>
        <dbReference type="ARBA" id="ARBA00022723"/>
    </source>
</evidence>
<dbReference type="KEGG" id="cgob:115010609"/>
<feature type="transmembrane region" description="Helical" evidence="21">
    <location>
        <begin position="505"/>
        <end position="530"/>
    </location>
</feature>
<feature type="transmembrane region" description="Helical" evidence="21">
    <location>
        <begin position="924"/>
        <end position="953"/>
    </location>
</feature>
<evidence type="ECO:0000259" key="22">
    <source>
        <dbReference type="PROSITE" id="PS50222"/>
    </source>
</evidence>
<keyword evidence="8" id="KW-0677">Repeat</keyword>
<dbReference type="GO" id="GO:0008331">
    <property type="term" value="F:high voltage-gated calcium channel activity"/>
    <property type="evidence" value="ECO:0007669"/>
    <property type="project" value="TreeGrafter"/>
</dbReference>
<feature type="transmembrane region" description="Helical" evidence="21">
    <location>
        <begin position="101"/>
        <end position="122"/>
    </location>
</feature>
<feature type="transmembrane region" description="Helical" evidence="21">
    <location>
        <begin position="476"/>
        <end position="493"/>
    </location>
</feature>
<evidence type="ECO:0000256" key="17">
    <source>
        <dbReference type="PIRSR" id="PIRSR602077-1"/>
    </source>
</evidence>
<comment type="similarity">
    <text evidence="19">Belongs to the calcium channel alpha-1 subunit (TC 1.A.1.11) family.</text>
</comment>
<sequence length="1838" mass="208907">MAANAGDKLVIMNEEELKRKQREKLKKLQATGGNPRPARTLFLFNLKNPFRKACISIVEWKTFEYIILLTIFANCIALAVFLPMPEEDGNNTNTNLESLEYIFMIVFTLECFLKIVAYGLVFHEGAYLRNCWNILDFVIVFMGLFTFALDTIDKIAGVPMEKGGGFDMKALRAFRVLRPLRLVSGVPSLQVVMNSILKAMLPLLHIALLVFLLVTIYAIMGLELFKCKMHKTCYYTETNIYSTAEGELPAPCAQAGNGRRCMINGSECRPGWVGPDNGITHFDNIGFAMLTVYQCITMEGWTKVLYWVNDAMGNEWPWIYFVPLILLGSFFVLNLVLGVLSGEFTKEREKARSRGEFQKLRERQQLDEDVHGYMEWITHAEVLDADREGTGLLPLTSDSDKDSLYDMEGKSRIVYYYRLARRWNRFFRMKCLLYVKTKSFYWIVMFLVLLNTLTIATEHHHQSDSLTSLQDVASRLLLVLFVIEMFVKMYALGPRPYFMSLFNRFDFFVVLCGILEMIMLSAGAVAPLGFSVLRCIRLLRILKVTKYWTSLSNFVASLLNSVRSIACLLLLLFLFIVIFSLLGMQVFGGKFNFTDHRPRRSNFDNFPQALISVFQILTGEDWTSIMYNGIMAYGGPVFPGILVAIYFIILFVCGNYILLNVFLAIAVDNLAEAESLTSAQKEKAEEKLKRKLLRSKMPEKTDEDRERIAKKLAEQRAKTEVMPTTAKLKIDEFESNVNEVKDPFPPDDFPGDDEEVEPEIPISPRPRPMADLQLKEEAVPLPEASSFFIFGPQNKFRKLCYKIINASSFTNLILLFILLSSMSLAAEDPIDPNSYRNMILAYADIVFTTVFTIEIVLKMTVYGAFMHEGSFCRNSFNILDLIVVTVSLLSMGMESSAISVVKILRVLRVLRPLRAINRAKGLKHVVQCVFVAIKTIGNIVLVTMLLNFMFACIGVQLFKGKFYSCTDPLKMTEEECQGSFIKHIENSLQDTVVAKREWLNSDFNFDNVFCGMLALFTVSTFEGWPKLLYRAIDSDKEDMGPVFNNRVDVSIFFIIYIILIAFFMMNIFVGFVIVTFQQQGEQEYKDCELDKNQRQCVQYALKARPLRCYIPKNPNQYRVWYIVTSCYFEYLMFFLIMLNTLCLGMQHCNQSDHVTKLSDTLNLIFTVLFTVEMILKLMAFKARGYFGDPWNVFDFVIVIGSVVDVILSEVDTALAASGGLYCLHGCAETNPLQAIAASENASVSITFFRLFRVMRLVKLLNRSEGIRNLLWTFIKSFQAIPHVALLIVMLFFIYAVIGMQIFGKVALVDGTHVNRNNNFQTFPQAVLMLFRCATGEAWQEVMMASMYGKKCDAKSDFLPGEEFTCGSNFAVFYFLSFYCICAFLILNLFVAVIMDNFDYLTRDWSLLGPHHLDEFKKIWAEYDPEATGRIKHLDVVTLLRRIQPPLGFGKFCPHRAACKRLVGMNMPLNSDGTVTFNATLFALVRTALKIKTEGNFEQANEELRAIIKSIWKRTSMKLLDQVIPPMGDDEVTVGKFYSTFLLQDHFRKFLKRQEEYYGYRPSKKNASGPEIQAGLRNTDEEVAPEMHRAISGDLLNEEEMDRSMEEAGEEGIYQRTHGLFGNRVDSFTAEPVNTQSQQMTNQRPLKFSDSQTESPPNSAALVSTTEFFPKSNTNNNAFAEFSFDREGSPEEFYDHREDAETGNLGSWNYTVRTDKTQFPYELNYGDSQSQSSCTAADQLVQEALVQGGLSSQAKDPSFVSVTKKEMADAMHTSVDDMESVAQGILSERAGSVTSGKKRRPIPVPVVAALETGQPDPAVRRKRRPIPSIPSVEEADSEV</sequence>
<dbReference type="GO" id="GO:0005891">
    <property type="term" value="C:voltage-gated calcium channel complex"/>
    <property type="evidence" value="ECO:0007669"/>
    <property type="project" value="InterPro"/>
</dbReference>
<keyword evidence="11 21" id="KW-1133">Transmembrane helix</keyword>
<dbReference type="InterPro" id="IPR027359">
    <property type="entry name" value="Volt_channel_dom_sf"/>
</dbReference>
<feature type="binding site" evidence="17">
    <location>
        <position position="620"/>
    </location>
    <ligand>
        <name>Ca(2+)</name>
        <dbReference type="ChEBI" id="CHEBI:29108"/>
    </ligand>
</feature>
<keyword evidence="10 19" id="KW-0851">Voltage-gated channel</keyword>
<keyword evidence="2" id="KW-0813">Transport</keyword>
<comment type="subcellular location">
    <subcellularLocation>
        <location evidence="1 19">Membrane</location>
        <topology evidence="1 19">Multi-pass membrane protein</topology>
    </subcellularLocation>
</comment>
<dbReference type="InterPro" id="IPR050599">
    <property type="entry name" value="VDCC_alpha-1_subunit"/>
</dbReference>
<dbReference type="FunFam" id="1.20.120.350:FF:000006">
    <property type="entry name" value="Voltage-dependent L-type calcium channel subunit alpha"/>
    <property type="match status" value="1"/>
</dbReference>
<dbReference type="GO" id="GO:0005509">
    <property type="term" value="F:calcium ion binding"/>
    <property type="evidence" value="ECO:0007669"/>
    <property type="project" value="InterPro"/>
</dbReference>